<proteinExistence type="predicted"/>
<keyword evidence="2" id="KW-1185">Reference proteome</keyword>
<dbReference type="EMBL" id="MU167300">
    <property type="protein sequence ID" value="KAG0144199.1"/>
    <property type="molecule type" value="Genomic_DNA"/>
</dbReference>
<reference evidence="1" key="1">
    <citation type="submission" date="2013-11" db="EMBL/GenBank/DDBJ databases">
        <title>Genome sequence of the fusiform rust pathogen reveals effectors for host alternation and coevolution with pine.</title>
        <authorList>
            <consortium name="DOE Joint Genome Institute"/>
            <person name="Smith K."/>
            <person name="Pendleton A."/>
            <person name="Kubisiak T."/>
            <person name="Anderson C."/>
            <person name="Salamov A."/>
            <person name="Aerts A."/>
            <person name="Riley R."/>
            <person name="Clum A."/>
            <person name="Lindquist E."/>
            <person name="Ence D."/>
            <person name="Campbell M."/>
            <person name="Kronenberg Z."/>
            <person name="Feau N."/>
            <person name="Dhillon B."/>
            <person name="Hamelin R."/>
            <person name="Burleigh J."/>
            <person name="Smith J."/>
            <person name="Yandell M."/>
            <person name="Nelson C."/>
            <person name="Grigoriev I."/>
            <person name="Davis J."/>
        </authorList>
    </citation>
    <scope>NUCLEOTIDE SEQUENCE</scope>
    <source>
        <strain evidence="1">G11</strain>
    </source>
</reference>
<dbReference type="AlphaFoldDB" id="A0A9P6NHG5"/>
<evidence type="ECO:0000313" key="2">
    <source>
        <dbReference type="Proteomes" id="UP000886653"/>
    </source>
</evidence>
<name>A0A9P6NHG5_9BASI</name>
<sequence length="80" mass="9222">MVYSFFGESAGCIVVLEWVQAEPRLHRIVTKICELLNFKKSLDETHTLSSKLSTIEKVSIEQGFQPLWKSIEFSEEMKIS</sequence>
<comment type="caution">
    <text evidence="1">The sequence shown here is derived from an EMBL/GenBank/DDBJ whole genome shotgun (WGS) entry which is preliminary data.</text>
</comment>
<organism evidence="1 2">
    <name type="scientific">Cronartium quercuum f. sp. fusiforme G11</name>
    <dbReference type="NCBI Taxonomy" id="708437"/>
    <lineage>
        <taxon>Eukaryota</taxon>
        <taxon>Fungi</taxon>
        <taxon>Dikarya</taxon>
        <taxon>Basidiomycota</taxon>
        <taxon>Pucciniomycotina</taxon>
        <taxon>Pucciniomycetes</taxon>
        <taxon>Pucciniales</taxon>
        <taxon>Coleosporiaceae</taxon>
        <taxon>Cronartium</taxon>
    </lineage>
</organism>
<gene>
    <name evidence="1" type="ORF">CROQUDRAFT_660269</name>
</gene>
<accession>A0A9P6NHG5</accession>
<protein>
    <submittedName>
        <fullName evidence="1">Uncharacterized protein</fullName>
    </submittedName>
</protein>
<evidence type="ECO:0000313" key="1">
    <source>
        <dbReference type="EMBL" id="KAG0144199.1"/>
    </source>
</evidence>
<dbReference type="Proteomes" id="UP000886653">
    <property type="component" value="Unassembled WGS sequence"/>
</dbReference>